<dbReference type="STRING" id="57577.A0A2K3NS02"/>
<dbReference type="Proteomes" id="UP000236291">
    <property type="component" value="Unassembled WGS sequence"/>
</dbReference>
<evidence type="ECO:0000313" key="3">
    <source>
        <dbReference type="Proteomes" id="UP000236291"/>
    </source>
</evidence>
<reference evidence="2 3" key="2">
    <citation type="journal article" date="2017" name="Front. Plant Sci.">
        <title>Gene Classification and Mining of Molecular Markers Useful in Red Clover (Trifolium pratense) Breeding.</title>
        <authorList>
            <person name="Istvanek J."/>
            <person name="Dluhosova J."/>
            <person name="Dluhos P."/>
            <person name="Patkova L."/>
            <person name="Nedelnik J."/>
            <person name="Repkova J."/>
        </authorList>
    </citation>
    <scope>NUCLEOTIDE SEQUENCE [LARGE SCALE GENOMIC DNA]</scope>
    <source>
        <strain evidence="3">cv. Tatra</strain>
        <tissue evidence="2">Young leaves</tissue>
    </source>
</reference>
<dbReference type="Gene3D" id="3.30.420.10">
    <property type="entry name" value="Ribonuclease H-like superfamily/Ribonuclease H"/>
    <property type="match status" value="1"/>
</dbReference>
<evidence type="ECO:0000259" key="1">
    <source>
        <dbReference type="Pfam" id="PF13456"/>
    </source>
</evidence>
<dbReference type="CDD" id="cd06222">
    <property type="entry name" value="RNase_H_like"/>
    <property type="match status" value="1"/>
</dbReference>
<dbReference type="Pfam" id="PF13456">
    <property type="entry name" value="RVT_3"/>
    <property type="match status" value="1"/>
</dbReference>
<dbReference type="EMBL" id="ASHM01000991">
    <property type="protein sequence ID" value="PNY05815.1"/>
    <property type="molecule type" value="Genomic_DNA"/>
</dbReference>
<dbReference type="InterPro" id="IPR002156">
    <property type="entry name" value="RNaseH_domain"/>
</dbReference>
<dbReference type="InterPro" id="IPR044730">
    <property type="entry name" value="RNase_H-like_dom_plant"/>
</dbReference>
<sequence length="104" mass="11264">MECSSNNCKLQKPPQGTYKCNVDAGFHGEARKTSAGWCVRDHIGQFVLGGSSWIQGSCSTNEGETLAMLEAMKELHQRYKSPGPHLRVHGSIPTECKNSTIVGG</sequence>
<organism evidence="2 3">
    <name type="scientific">Trifolium pratense</name>
    <name type="common">Red clover</name>
    <dbReference type="NCBI Taxonomy" id="57577"/>
    <lineage>
        <taxon>Eukaryota</taxon>
        <taxon>Viridiplantae</taxon>
        <taxon>Streptophyta</taxon>
        <taxon>Embryophyta</taxon>
        <taxon>Tracheophyta</taxon>
        <taxon>Spermatophyta</taxon>
        <taxon>Magnoliopsida</taxon>
        <taxon>eudicotyledons</taxon>
        <taxon>Gunneridae</taxon>
        <taxon>Pentapetalae</taxon>
        <taxon>rosids</taxon>
        <taxon>fabids</taxon>
        <taxon>Fabales</taxon>
        <taxon>Fabaceae</taxon>
        <taxon>Papilionoideae</taxon>
        <taxon>50 kb inversion clade</taxon>
        <taxon>NPAAA clade</taxon>
        <taxon>Hologalegina</taxon>
        <taxon>IRL clade</taxon>
        <taxon>Trifolieae</taxon>
        <taxon>Trifolium</taxon>
    </lineage>
</organism>
<dbReference type="InterPro" id="IPR036397">
    <property type="entry name" value="RNaseH_sf"/>
</dbReference>
<evidence type="ECO:0000313" key="2">
    <source>
        <dbReference type="EMBL" id="PNY05815.1"/>
    </source>
</evidence>
<protein>
    <submittedName>
        <fullName evidence="2">Cytochrome p450</fullName>
    </submittedName>
</protein>
<proteinExistence type="predicted"/>
<gene>
    <name evidence="2" type="ORF">L195_g002273</name>
</gene>
<reference evidence="2 3" key="1">
    <citation type="journal article" date="2014" name="Am. J. Bot.">
        <title>Genome assembly and annotation for red clover (Trifolium pratense; Fabaceae).</title>
        <authorList>
            <person name="Istvanek J."/>
            <person name="Jaros M."/>
            <person name="Krenek A."/>
            <person name="Repkova J."/>
        </authorList>
    </citation>
    <scope>NUCLEOTIDE SEQUENCE [LARGE SCALE GENOMIC DNA]</scope>
    <source>
        <strain evidence="3">cv. Tatra</strain>
        <tissue evidence="2">Young leaves</tissue>
    </source>
</reference>
<dbReference type="GO" id="GO:0003676">
    <property type="term" value="F:nucleic acid binding"/>
    <property type="evidence" value="ECO:0007669"/>
    <property type="project" value="InterPro"/>
</dbReference>
<comment type="caution">
    <text evidence="2">The sequence shown here is derived from an EMBL/GenBank/DDBJ whole genome shotgun (WGS) entry which is preliminary data.</text>
</comment>
<name>A0A2K3NS02_TRIPR</name>
<dbReference type="PANTHER" id="PTHR47074">
    <property type="entry name" value="BNAC02G40300D PROTEIN"/>
    <property type="match status" value="1"/>
</dbReference>
<dbReference type="InterPro" id="IPR052929">
    <property type="entry name" value="RNase_H-like_EbsB-rel"/>
</dbReference>
<feature type="domain" description="RNase H type-1" evidence="1">
    <location>
        <begin position="21"/>
        <end position="74"/>
    </location>
</feature>
<accession>A0A2K3NS02</accession>
<dbReference type="AlphaFoldDB" id="A0A2K3NS02"/>
<dbReference type="GO" id="GO:0004523">
    <property type="term" value="F:RNA-DNA hybrid ribonuclease activity"/>
    <property type="evidence" value="ECO:0007669"/>
    <property type="project" value="InterPro"/>
</dbReference>
<dbReference type="PANTHER" id="PTHR47074:SF11">
    <property type="entry name" value="REVERSE TRANSCRIPTASE-LIKE PROTEIN"/>
    <property type="match status" value="1"/>
</dbReference>